<organism evidence="1 2">
    <name type="scientific">Petrocella atlantisensis</name>
    <dbReference type="NCBI Taxonomy" id="2173034"/>
    <lineage>
        <taxon>Bacteria</taxon>
        <taxon>Bacillati</taxon>
        <taxon>Bacillota</taxon>
        <taxon>Clostridia</taxon>
        <taxon>Lachnospirales</taxon>
        <taxon>Vallitaleaceae</taxon>
        <taxon>Petrocella</taxon>
    </lineage>
</organism>
<gene>
    <name evidence="1" type="ORF">PATL70BA_2128</name>
</gene>
<dbReference type="OrthoDB" id="2738at2"/>
<evidence type="ECO:0000313" key="1">
    <source>
        <dbReference type="EMBL" id="VDN48013.1"/>
    </source>
</evidence>
<dbReference type="RefSeq" id="WP_125137222.1">
    <property type="nucleotide sequence ID" value="NZ_LR130778.1"/>
</dbReference>
<dbReference type="KEGG" id="cbar:PATL70BA_2128"/>
<sequence>MQFYEKLDFLMNITKTTNSTLAMYTSLDASHISRLRRGERRLVKEADYLKKMAHYFISHCIEDYQIKTLSQIIKMQPEHFQDSKKATEVIYQWLIGHEETGHASISGFLDGISDFQFRKNTPVSDEFTDSDSKIPKKDVALYYGIEGKREAVLSFLSLILEADKPTTLLLYSDESMDWLTGDPSFAAKWRDLLARVILKGNRIKVIHTVSRNLDEMLEALSKWMPLYMTGAIEPYYYPKKRDGVFKRTLFIAPKITAITTSSLDMMTHQALNILFKDKKALAALTSEFESYLFMCRPLMQIFTYHQKQQYLDLLKEFEKDATPTLLKSNCLNWSTMPSTVAESIINRSDSDDKEKLIQYYYDRKEAFEKGLEHCSFHALLQLPSVTDVREGVVNVAFTGIPETSNICYTPFEYKAHLENTIQYLQKYDNYNIKITTKNRHDSFILYVKEDLGAIVIKQNAPHAIFAINEINMTAAFWDYLRDEIDLSEKDKTSTLKDLNDLYSRL</sequence>
<proteinExistence type="predicted"/>
<dbReference type="Proteomes" id="UP000279029">
    <property type="component" value="Chromosome"/>
</dbReference>
<accession>A0A3P7PD88</accession>
<evidence type="ECO:0000313" key="2">
    <source>
        <dbReference type="Proteomes" id="UP000279029"/>
    </source>
</evidence>
<dbReference type="EMBL" id="LR130778">
    <property type="protein sequence ID" value="VDN48013.1"/>
    <property type="molecule type" value="Genomic_DNA"/>
</dbReference>
<reference evidence="1 2" key="1">
    <citation type="submission" date="2018-09" db="EMBL/GenBank/DDBJ databases">
        <authorList>
            <person name="Postec A."/>
        </authorList>
    </citation>
    <scope>NUCLEOTIDE SEQUENCE [LARGE SCALE GENOMIC DNA]</scope>
    <source>
        <strain evidence="1">70B-A</strain>
    </source>
</reference>
<name>A0A3P7PD88_9FIRM</name>
<protein>
    <submittedName>
        <fullName evidence="1">Transcriptional regulator</fullName>
    </submittedName>
</protein>
<keyword evidence="2" id="KW-1185">Reference proteome</keyword>
<dbReference type="AlphaFoldDB" id="A0A3P7PD88"/>